<name>A0A8J2LSG4_9HEXA</name>
<accession>A0A8J2LSG4</accession>
<organism evidence="1 2">
    <name type="scientific">Allacma fusca</name>
    <dbReference type="NCBI Taxonomy" id="39272"/>
    <lineage>
        <taxon>Eukaryota</taxon>
        <taxon>Metazoa</taxon>
        <taxon>Ecdysozoa</taxon>
        <taxon>Arthropoda</taxon>
        <taxon>Hexapoda</taxon>
        <taxon>Collembola</taxon>
        <taxon>Symphypleona</taxon>
        <taxon>Sminthuridae</taxon>
        <taxon>Allacma</taxon>
    </lineage>
</organism>
<sequence length="18" mass="1975">LIVEVGGVILVYNWLQCG</sequence>
<dbReference type="Proteomes" id="UP000708208">
    <property type="component" value="Unassembled WGS sequence"/>
</dbReference>
<gene>
    <name evidence="1" type="ORF">AFUS01_LOCUS46533</name>
</gene>
<evidence type="ECO:0000313" key="1">
    <source>
        <dbReference type="EMBL" id="CAG7837415.1"/>
    </source>
</evidence>
<dbReference type="EMBL" id="CAJVCH010571397">
    <property type="protein sequence ID" value="CAG7837415.1"/>
    <property type="molecule type" value="Genomic_DNA"/>
</dbReference>
<feature type="non-terminal residue" evidence="1">
    <location>
        <position position="1"/>
    </location>
</feature>
<reference evidence="1" key="1">
    <citation type="submission" date="2021-06" db="EMBL/GenBank/DDBJ databases">
        <authorList>
            <person name="Hodson N. C."/>
            <person name="Mongue J. A."/>
            <person name="Jaron S. K."/>
        </authorList>
    </citation>
    <scope>NUCLEOTIDE SEQUENCE</scope>
</reference>
<dbReference type="AlphaFoldDB" id="A0A8J2LSG4"/>
<comment type="caution">
    <text evidence="1">The sequence shown here is derived from an EMBL/GenBank/DDBJ whole genome shotgun (WGS) entry which is preliminary data.</text>
</comment>
<evidence type="ECO:0000313" key="2">
    <source>
        <dbReference type="Proteomes" id="UP000708208"/>
    </source>
</evidence>
<keyword evidence="2" id="KW-1185">Reference proteome</keyword>
<protein>
    <submittedName>
        <fullName evidence="1">Uncharacterized protein</fullName>
    </submittedName>
</protein>
<proteinExistence type="predicted"/>